<dbReference type="Proteomes" id="UP001234297">
    <property type="component" value="Chromosome 4"/>
</dbReference>
<protein>
    <submittedName>
        <fullName evidence="1">Uncharacterized protein</fullName>
    </submittedName>
</protein>
<dbReference type="EMBL" id="CM056812">
    <property type="protein sequence ID" value="KAJ8618517.1"/>
    <property type="molecule type" value="Genomic_DNA"/>
</dbReference>
<proteinExistence type="predicted"/>
<reference evidence="1 2" key="1">
    <citation type="journal article" date="2022" name="Hortic Res">
        <title>A haplotype resolved chromosomal level avocado genome allows analysis of novel avocado genes.</title>
        <authorList>
            <person name="Nath O."/>
            <person name="Fletcher S.J."/>
            <person name="Hayward A."/>
            <person name="Shaw L.M."/>
            <person name="Masouleh A.K."/>
            <person name="Furtado A."/>
            <person name="Henry R.J."/>
            <person name="Mitter N."/>
        </authorList>
    </citation>
    <scope>NUCLEOTIDE SEQUENCE [LARGE SCALE GENOMIC DNA]</scope>
    <source>
        <strain evidence="2">cv. Hass</strain>
    </source>
</reference>
<accession>A0ACC2KBX1</accession>
<sequence length="212" mass="24264">MTTVGSARRSLSTDERKRKVCVDCAAQGLVKRREKTDQLPPIVSPYPSESRKRDPLPNPKCSLSIDEQKLMDKFWEKFYTRPDTLNGPCSYISAKELHQILGMHWISTTIMDYWLAITAGDLQGTHIFPSTLASVGSHHKRQLLLKSVASKLFVGMVLIEDWENWIHSFRPGIGWQISAPNQLQMSKPDSDYWQVMEVRIALSHRPPVMPLY</sequence>
<organism evidence="1 2">
    <name type="scientific">Persea americana</name>
    <name type="common">Avocado</name>
    <dbReference type="NCBI Taxonomy" id="3435"/>
    <lineage>
        <taxon>Eukaryota</taxon>
        <taxon>Viridiplantae</taxon>
        <taxon>Streptophyta</taxon>
        <taxon>Embryophyta</taxon>
        <taxon>Tracheophyta</taxon>
        <taxon>Spermatophyta</taxon>
        <taxon>Magnoliopsida</taxon>
        <taxon>Magnoliidae</taxon>
        <taxon>Laurales</taxon>
        <taxon>Lauraceae</taxon>
        <taxon>Persea</taxon>
    </lineage>
</organism>
<gene>
    <name evidence="1" type="ORF">MRB53_014703</name>
</gene>
<name>A0ACC2KBX1_PERAE</name>
<evidence type="ECO:0000313" key="1">
    <source>
        <dbReference type="EMBL" id="KAJ8618517.1"/>
    </source>
</evidence>
<keyword evidence="2" id="KW-1185">Reference proteome</keyword>
<comment type="caution">
    <text evidence="1">The sequence shown here is derived from an EMBL/GenBank/DDBJ whole genome shotgun (WGS) entry which is preliminary data.</text>
</comment>
<evidence type="ECO:0000313" key="2">
    <source>
        <dbReference type="Proteomes" id="UP001234297"/>
    </source>
</evidence>